<organism evidence="2 3">
    <name type="scientific">Prochlorococcus marinus (strain SARG / CCMP1375 / SS120)</name>
    <dbReference type="NCBI Taxonomy" id="167539"/>
    <lineage>
        <taxon>Bacteria</taxon>
        <taxon>Bacillati</taxon>
        <taxon>Cyanobacteriota</taxon>
        <taxon>Cyanophyceae</taxon>
        <taxon>Synechococcales</taxon>
        <taxon>Prochlorococcaceae</taxon>
        <taxon>Prochlorococcus</taxon>
    </lineage>
</organism>
<dbReference type="eggNOG" id="ENOG5032IRK">
    <property type="taxonomic scope" value="Bacteria"/>
</dbReference>
<keyword evidence="1" id="KW-0812">Transmembrane</keyword>
<protein>
    <submittedName>
        <fullName evidence="2">Uncharacterized protein</fullName>
    </submittedName>
</protein>
<dbReference type="Proteomes" id="UP000001420">
    <property type="component" value="Chromosome"/>
</dbReference>
<evidence type="ECO:0000256" key="1">
    <source>
        <dbReference type="SAM" id="Phobius"/>
    </source>
</evidence>
<keyword evidence="1" id="KW-1133">Transmembrane helix</keyword>
<dbReference type="RefSeq" id="WP_011124817.1">
    <property type="nucleotide sequence ID" value="NC_005042.1"/>
</dbReference>
<accession>Q7VCS5</accession>
<dbReference type="EnsemblBacteria" id="AAP99709">
    <property type="protein sequence ID" value="AAP99709"/>
    <property type="gene ID" value="Pro_0665"/>
</dbReference>
<dbReference type="KEGG" id="pma:Pro_0665"/>
<sequence>MENLPPGTIPLAVFGLIFFLLQAYWISQTIKGLRREGLFKINRDPLKDTKEKLEKLLKK</sequence>
<reference evidence="2 3" key="1">
    <citation type="journal article" date="2003" name="Proc. Natl. Acad. Sci. U.S.A.">
        <title>Genome sequence of the cyanobacterium Prochlorococcus marinus SS120, a nearly minimal oxyphototrophic genome.</title>
        <authorList>
            <person name="Dufresne A."/>
            <person name="Salanoubat M."/>
            <person name="Partensky F."/>
            <person name="Artiguenave F."/>
            <person name="Axmann I.M."/>
            <person name="Barbe V."/>
            <person name="Duprat S."/>
            <person name="Galperin M.Y."/>
            <person name="Koonin E.V."/>
            <person name="Le Gall F."/>
            <person name="Makarova K.S."/>
            <person name="Ostrowski M."/>
            <person name="Oztas S."/>
            <person name="Robert C."/>
            <person name="Rogozin I.B."/>
            <person name="Scanlan D.J."/>
            <person name="Tandeau de Marsac N."/>
            <person name="Weissenbach J."/>
            <person name="Wincker P."/>
            <person name="Wolf Y.I."/>
            <person name="Hess W.R."/>
        </authorList>
    </citation>
    <scope>NUCLEOTIDE SEQUENCE [LARGE SCALE GENOMIC DNA]</scope>
    <source>
        <strain evidence="3">SARG / CCMP1375 / SS120</strain>
    </source>
</reference>
<keyword evidence="3" id="KW-1185">Reference proteome</keyword>
<dbReference type="HOGENOM" id="CLU_2956996_0_0_3"/>
<keyword evidence="1" id="KW-0472">Membrane</keyword>
<proteinExistence type="predicted"/>
<name>Q7VCS5_PROMA</name>
<dbReference type="AlphaFoldDB" id="Q7VCS5"/>
<evidence type="ECO:0000313" key="2">
    <source>
        <dbReference type="EMBL" id="AAP99709.1"/>
    </source>
</evidence>
<evidence type="ECO:0000313" key="3">
    <source>
        <dbReference type="Proteomes" id="UP000001420"/>
    </source>
</evidence>
<gene>
    <name evidence="2" type="ordered locus">Pro_0665</name>
</gene>
<dbReference type="EMBL" id="AE017126">
    <property type="protein sequence ID" value="AAP99709.1"/>
    <property type="molecule type" value="Genomic_DNA"/>
</dbReference>
<dbReference type="PATRIC" id="fig|167539.5.peg.694"/>
<dbReference type="OrthoDB" id="9951516at2"/>
<feature type="transmembrane region" description="Helical" evidence="1">
    <location>
        <begin position="6"/>
        <end position="26"/>
    </location>
</feature>